<dbReference type="Proteomes" id="UP000616724">
    <property type="component" value="Unassembled WGS sequence"/>
</dbReference>
<evidence type="ECO:0000256" key="8">
    <source>
        <dbReference type="SAM" id="MobiDB-lite"/>
    </source>
</evidence>
<dbReference type="PANTHER" id="PTHR21716:SF53">
    <property type="entry name" value="PERMEASE PERM-RELATED"/>
    <property type="match status" value="1"/>
</dbReference>
<evidence type="ECO:0000256" key="3">
    <source>
        <dbReference type="ARBA" id="ARBA00022448"/>
    </source>
</evidence>
<dbReference type="PANTHER" id="PTHR21716">
    <property type="entry name" value="TRANSMEMBRANE PROTEIN"/>
    <property type="match status" value="1"/>
</dbReference>
<evidence type="ECO:0000256" key="2">
    <source>
        <dbReference type="ARBA" id="ARBA00009773"/>
    </source>
</evidence>
<feature type="transmembrane region" description="Helical" evidence="9">
    <location>
        <begin position="138"/>
        <end position="160"/>
    </location>
</feature>
<feature type="transmembrane region" description="Helical" evidence="9">
    <location>
        <begin position="196"/>
        <end position="217"/>
    </location>
</feature>
<proteinExistence type="inferred from homology"/>
<evidence type="ECO:0000256" key="7">
    <source>
        <dbReference type="ARBA" id="ARBA00023136"/>
    </source>
</evidence>
<evidence type="ECO:0000256" key="9">
    <source>
        <dbReference type="SAM" id="Phobius"/>
    </source>
</evidence>
<dbReference type="EMBL" id="BOOH01000050">
    <property type="protein sequence ID" value="GIH79631.1"/>
    <property type="molecule type" value="Genomic_DNA"/>
</dbReference>
<evidence type="ECO:0000256" key="4">
    <source>
        <dbReference type="ARBA" id="ARBA00022475"/>
    </source>
</evidence>
<gene>
    <name evidence="10" type="ORF">Plo01_60600</name>
</gene>
<evidence type="ECO:0000256" key="1">
    <source>
        <dbReference type="ARBA" id="ARBA00004651"/>
    </source>
</evidence>
<feature type="transmembrane region" description="Helical" evidence="9">
    <location>
        <begin position="223"/>
        <end position="240"/>
    </location>
</feature>
<dbReference type="InterPro" id="IPR002549">
    <property type="entry name" value="AI-2E-like"/>
</dbReference>
<name>A0A8J3RN25_9ACTN</name>
<keyword evidence="7 9" id="KW-0472">Membrane</keyword>
<reference evidence="10 11" key="1">
    <citation type="submission" date="2021-01" db="EMBL/GenBank/DDBJ databases">
        <title>Whole genome shotgun sequence of Planobispora longispora NBRC 13918.</title>
        <authorList>
            <person name="Komaki H."/>
            <person name="Tamura T."/>
        </authorList>
    </citation>
    <scope>NUCLEOTIDE SEQUENCE [LARGE SCALE GENOMIC DNA]</scope>
    <source>
        <strain evidence="10 11">NBRC 13918</strain>
    </source>
</reference>
<feature type="transmembrane region" description="Helical" evidence="9">
    <location>
        <begin position="247"/>
        <end position="270"/>
    </location>
</feature>
<feature type="region of interest" description="Disordered" evidence="8">
    <location>
        <begin position="332"/>
        <end position="356"/>
    </location>
</feature>
<keyword evidence="5 9" id="KW-0812">Transmembrane</keyword>
<keyword evidence="11" id="KW-1185">Reference proteome</keyword>
<keyword evidence="4" id="KW-1003">Cell membrane</keyword>
<evidence type="ECO:0000256" key="6">
    <source>
        <dbReference type="ARBA" id="ARBA00022989"/>
    </source>
</evidence>
<dbReference type="AlphaFoldDB" id="A0A8J3RN25"/>
<feature type="transmembrane region" description="Helical" evidence="9">
    <location>
        <begin position="290"/>
        <end position="323"/>
    </location>
</feature>
<dbReference type="GO" id="GO:0055085">
    <property type="term" value="P:transmembrane transport"/>
    <property type="evidence" value="ECO:0007669"/>
    <property type="project" value="TreeGrafter"/>
</dbReference>
<evidence type="ECO:0000313" key="11">
    <source>
        <dbReference type="Proteomes" id="UP000616724"/>
    </source>
</evidence>
<feature type="transmembrane region" description="Helical" evidence="9">
    <location>
        <begin position="26"/>
        <end position="45"/>
    </location>
</feature>
<comment type="similarity">
    <text evidence="2">Belongs to the autoinducer-2 exporter (AI-2E) (TC 2.A.86) family.</text>
</comment>
<evidence type="ECO:0000313" key="10">
    <source>
        <dbReference type="EMBL" id="GIH79631.1"/>
    </source>
</evidence>
<evidence type="ECO:0008006" key="12">
    <source>
        <dbReference type="Google" id="ProtNLM"/>
    </source>
</evidence>
<protein>
    <recommendedName>
        <fullName evidence="12">AI-2E family transporter</fullName>
    </recommendedName>
</protein>
<comment type="caution">
    <text evidence="10">The sequence shown here is derived from an EMBL/GenBank/DDBJ whole genome shotgun (WGS) entry which is preliminary data.</text>
</comment>
<dbReference type="GO" id="GO:0005886">
    <property type="term" value="C:plasma membrane"/>
    <property type="evidence" value="ECO:0007669"/>
    <property type="project" value="UniProtKB-SubCell"/>
</dbReference>
<dbReference type="Pfam" id="PF01594">
    <property type="entry name" value="AI-2E_transport"/>
    <property type="match status" value="1"/>
</dbReference>
<sequence>MSGGWALWLVALAAAGYLLVQMIVRLRLVVLACVVALLLAAVLRPPAMWLARRMPRLAATWLVLLAGLLVIGALGWLIGRGAAAEFPALADRLVETVRQARDGLVRLGGPAGQLATADDQALEALRRQLNQLGGVPGVAGRIIEFFAGAVLALFITFFLVKDGDRIWRWLVDRLPERMRERAGRAGGASWTVLRHYIQGTLVIASIHAVVLGVAMLILGVPLALPLAVLIFFGSFIPFIGSLIAGSLAVVVALGARGLVVGLILLAVLLVENQLEEHVLEPWVMGSYVRIHPLVIGLALASGTILGGVSGALVSVPLTAIAYYGGRELLRSRPAGGPGSSDGSGPPAQAQAVSSEK</sequence>
<keyword evidence="3" id="KW-0813">Transport</keyword>
<keyword evidence="6 9" id="KW-1133">Transmembrane helix</keyword>
<comment type="subcellular location">
    <subcellularLocation>
        <location evidence="1">Cell membrane</location>
        <topology evidence="1">Multi-pass membrane protein</topology>
    </subcellularLocation>
</comment>
<evidence type="ECO:0000256" key="5">
    <source>
        <dbReference type="ARBA" id="ARBA00022692"/>
    </source>
</evidence>
<organism evidence="10 11">
    <name type="scientific">Planobispora longispora</name>
    <dbReference type="NCBI Taxonomy" id="28887"/>
    <lineage>
        <taxon>Bacteria</taxon>
        <taxon>Bacillati</taxon>
        <taxon>Actinomycetota</taxon>
        <taxon>Actinomycetes</taxon>
        <taxon>Streptosporangiales</taxon>
        <taxon>Streptosporangiaceae</taxon>
        <taxon>Planobispora</taxon>
    </lineage>
</organism>
<feature type="transmembrane region" description="Helical" evidence="9">
    <location>
        <begin position="57"/>
        <end position="78"/>
    </location>
</feature>
<accession>A0A8J3RN25</accession>